<name>A0A848CZU0_ANEAE</name>
<proteinExistence type="predicted"/>
<reference evidence="1 2" key="1">
    <citation type="submission" date="2020-04" db="EMBL/GenBank/DDBJ databases">
        <authorList>
            <person name="Hitch T.C.A."/>
            <person name="Wylensek D."/>
            <person name="Clavel T."/>
        </authorList>
    </citation>
    <scope>NUCLEOTIDE SEQUENCE [LARGE SCALE GENOMIC DNA]</scope>
    <source>
        <strain evidence="1 2">WB01_D5_05</strain>
    </source>
</reference>
<comment type="caution">
    <text evidence="1">The sequence shown here is derived from an EMBL/GenBank/DDBJ whole genome shotgun (WGS) entry which is preliminary data.</text>
</comment>
<gene>
    <name evidence="1" type="ORF">HF838_17445</name>
</gene>
<dbReference type="RefSeq" id="WP_168975896.1">
    <property type="nucleotide sequence ID" value="NZ_JABAGO010000038.1"/>
</dbReference>
<evidence type="ECO:0000313" key="2">
    <source>
        <dbReference type="Proteomes" id="UP000561326"/>
    </source>
</evidence>
<sequence length="128" mass="14818">MAQPKARKSIYDFDAPFNFNETIGRDAYVLVDEKNGRLYVSSEAARILGHGDRFPFSIHVAFKDGNIGMTKPTENEWADKRPARFDKRRYASAMTFIKKLKVPGGRYIYDSFGNQWFVFRPESDLKPK</sequence>
<evidence type="ECO:0000313" key="1">
    <source>
        <dbReference type="EMBL" id="NMF00020.1"/>
    </source>
</evidence>
<dbReference type="Proteomes" id="UP000561326">
    <property type="component" value="Unassembled WGS sequence"/>
</dbReference>
<protein>
    <submittedName>
        <fullName evidence="1">Uncharacterized protein</fullName>
    </submittedName>
</protein>
<organism evidence="1 2">
    <name type="scientific">Aneurinibacillus aneurinilyticus</name>
    <name type="common">Bacillus aneurinolyticus</name>
    <dbReference type="NCBI Taxonomy" id="1391"/>
    <lineage>
        <taxon>Bacteria</taxon>
        <taxon>Bacillati</taxon>
        <taxon>Bacillota</taxon>
        <taxon>Bacilli</taxon>
        <taxon>Bacillales</taxon>
        <taxon>Paenibacillaceae</taxon>
        <taxon>Aneurinibacillus group</taxon>
        <taxon>Aneurinibacillus</taxon>
    </lineage>
</organism>
<accession>A0A848CZU0</accession>
<dbReference type="EMBL" id="JABAGO010000038">
    <property type="protein sequence ID" value="NMF00020.1"/>
    <property type="molecule type" value="Genomic_DNA"/>
</dbReference>
<dbReference type="AlphaFoldDB" id="A0A848CZU0"/>